<dbReference type="STRING" id="1343739.PAP_03535"/>
<evidence type="ECO:0000313" key="3">
    <source>
        <dbReference type="EMBL" id="AIF69127.1"/>
    </source>
</evidence>
<dbReference type="PANTHER" id="PTHR40663:SF2">
    <property type="entry name" value="TRANSCRIPTIONAL REGULATOR"/>
    <property type="match status" value="1"/>
</dbReference>
<dbReference type="Pfam" id="PF21476">
    <property type="entry name" value="PF0610-like_N"/>
    <property type="match status" value="1"/>
</dbReference>
<dbReference type="Proteomes" id="UP000027981">
    <property type="component" value="Chromosome"/>
</dbReference>
<dbReference type="RefSeq" id="WP_048164719.1">
    <property type="nucleotide sequence ID" value="NZ_CP006019.1"/>
</dbReference>
<accession>A0A075LT61</accession>
<reference evidence="4" key="1">
    <citation type="submission" date="2013-06" db="EMBL/GenBank/DDBJ databases">
        <title>Complete Genome Sequence of Hyperthermophilic Palaeococcus pacificus DY20341T, Isolated from a Deep-Sea Hydrothermal Sediments.</title>
        <authorList>
            <person name="Zeng X."/>
            <person name="Shao Z."/>
        </authorList>
    </citation>
    <scope>NUCLEOTIDE SEQUENCE [LARGE SCALE GENOMIC DNA]</scope>
    <source>
        <strain evidence="4">DY20341</strain>
    </source>
</reference>
<dbReference type="InterPro" id="IPR057022">
    <property type="entry name" value="PF0610-like_Zn_ribbon_C"/>
</dbReference>
<organism evidence="3 4">
    <name type="scientific">Palaeococcus pacificus DY20341</name>
    <dbReference type="NCBI Taxonomy" id="1343739"/>
    <lineage>
        <taxon>Archaea</taxon>
        <taxon>Methanobacteriati</taxon>
        <taxon>Methanobacteriota</taxon>
        <taxon>Thermococci</taxon>
        <taxon>Thermococcales</taxon>
        <taxon>Thermococcaceae</taxon>
        <taxon>Palaeococcus</taxon>
    </lineage>
</organism>
<dbReference type="InterPro" id="IPR038767">
    <property type="entry name" value="PF0610-like"/>
</dbReference>
<feature type="domain" description="PF0610-like rubredoxin-like zinc beta-ribbon C-terminal" evidence="2">
    <location>
        <begin position="59"/>
        <end position="97"/>
    </location>
</feature>
<dbReference type="HOGENOM" id="CLU_162441_0_0_2"/>
<sequence length="97" mass="11191">MMTRRQKIIKLLEERDYSVSELALLLDMRGRGSGKIILEDLRAIARALKREGKVLLIQPAQCKNCGFVFKSEIKIPSKCPKCRSSWIEEPRFKISVK</sequence>
<dbReference type="PANTHER" id="PTHR40663">
    <property type="match status" value="1"/>
</dbReference>
<name>A0A075LT61_9EURY</name>
<evidence type="ECO:0000313" key="4">
    <source>
        <dbReference type="Proteomes" id="UP000027981"/>
    </source>
</evidence>
<gene>
    <name evidence="3" type="ORF">PAP_03535</name>
</gene>
<proteinExistence type="predicted"/>
<dbReference type="Pfam" id="PF23470">
    <property type="entry name" value="Zn_ribbon_PF0610"/>
    <property type="match status" value="1"/>
</dbReference>
<dbReference type="eggNOG" id="arCOG04479">
    <property type="taxonomic scope" value="Archaea"/>
</dbReference>
<dbReference type="EMBL" id="CP006019">
    <property type="protein sequence ID" value="AIF69127.1"/>
    <property type="molecule type" value="Genomic_DNA"/>
</dbReference>
<dbReference type="SUPFAM" id="SSF46785">
    <property type="entry name" value="Winged helix' DNA-binding domain"/>
    <property type="match status" value="1"/>
</dbReference>
<evidence type="ECO:0000259" key="2">
    <source>
        <dbReference type="Pfam" id="PF23470"/>
    </source>
</evidence>
<feature type="domain" description="PF0610-like winged HTH N-terminal" evidence="1">
    <location>
        <begin position="3"/>
        <end position="56"/>
    </location>
</feature>
<dbReference type="KEGG" id="ppac:PAP_03535"/>
<dbReference type="InterPro" id="IPR036390">
    <property type="entry name" value="WH_DNA-bd_sf"/>
</dbReference>
<reference evidence="3 4" key="2">
    <citation type="journal article" date="2015" name="Genome Announc.">
        <title>Complete Genome Sequence of Hyperthermophilic Piezophilic Archaeon Palaeococcus pacificus DY20341T, Isolated from Deep-Sea Hydrothermal Sediments.</title>
        <authorList>
            <person name="Zeng X."/>
            <person name="Jebbar M."/>
            <person name="Shao Z."/>
        </authorList>
    </citation>
    <scope>NUCLEOTIDE SEQUENCE [LARGE SCALE GENOMIC DNA]</scope>
    <source>
        <strain evidence="3 4">DY20341</strain>
    </source>
</reference>
<keyword evidence="4" id="KW-1185">Reference proteome</keyword>
<dbReference type="GeneID" id="24841835"/>
<dbReference type="AlphaFoldDB" id="A0A075LT61"/>
<evidence type="ECO:0000259" key="1">
    <source>
        <dbReference type="Pfam" id="PF21476"/>
    </source>
</evidence>
<dbReference type="InterPro" id="IPR049159">
    <property type="entry name" value="PF0610-like_wHTH_N"/>
</dbReference>
<dbReference type="OrthoDB" id="30924at2157"/>
<protein>
    <submittedName>
        <fullName evidence="3">Transcriptional regulator</fullName>
    </submittedName>
</protein>